<name>A0ABW5VTJ4_9MICO</name>
<dbReference type="Gene3D" id="3.40.630.10">
    <property type="entry name" value="Zn peptidases"/>
    <property type="match status" value="1"/>
</dbReference>
<gene>
    <name evidence="1" type="ORF">ACFS27_15160</name>
</gene>
<dbReference type="SUPFAM" id="SSF53187">
    <property type="entry name" value="Zn-dependent exopeptidases"/>
    <property type="match status" value="1"/>
</dbReference>
<accession>A0ABW5VTJ4</accession>
<dbReference type="EMBL" id="JBHUOG010000002">
    <property type="protein sequence ID" value="MFD2794897.1"/>
    <property type="molecule type" value="Genomic_DNA"/>
</dbReference>
<evidence type="ECO:0000313" key="1">
    <source>
        <dbReference type="EMBL" id="MFD2794897.1"/>
    </source>
</evidence>
<sequence>MTQEQRVSAADRLTDDHRDYLHRTYRQLHQHPELSMQEHRTAELVAADLITGSPVMASEDIGHLSAALTAILSRVGHHA</sequence>
<keyword evidence="2" id="KW-1185">Reference proteome</keyword>
<proteinExistence type="predicted"/>
<reference evidence="2" key="1">
    <citation type="journal article" date="2019" name="Int. J. Syst. Evol. Microbiol.">
        <title>The Global Catalogue of Microorganisms (GCM) 10K type strain sequencing project: providing services to taxonomists for standard genome sequencing and annotation.</title>
        <authorList>
            <consortium name="The Broad Institute Genomics Platform"/>
            <consortium name="The Broad Institute Genome Sequencing Center for Infectious Disease"/>
            <person name="Wu L."/>
            <person name="Ma J."/>
        </authorList>
    </citation>
    <scope>NUCLEOTIDE SEQUENCE [LARGE SCALE GENOMIC DNA]</scope>
    <source>
        <strain evidence="2">CCM 7044</strain>
    </source>
</reference>
<organism evidence="1 2">
    <name type="scientific">Promicromonospora vindobonensis</name>
    <dbReference type="NCBI Taxonomy" id="195748"/>
    <lineage>
        <taxon>Bacteria</taxon>
        <taxon>Bacillati</taxon>
        <taxon>Actinomycetota</taxon>
        <taxon>Actinomycetes</taxon>
        <taxon>Micrococcales</taxon>
        <taxon>Promicromonosporaceae</taxon>
        <taxon>Promicromonospora</taxon>
    </lineage>
</organism>
<evidence type="ECO:0000313" key="2">
    <source>
        <dbReference type="Proteomes" id="UP001597479"/>
    </source>
</evidence>
<comment type="caution">
    <text evidence="1">The sequence shown here is derived from an EMBL/GenBank/DDBJ whole genome shotgun (WGS) entry which is preliminary data.</text>
</comment>
<dbReference type="RefSeq" id="WP_377184420.1">
    <property type="nucleotide sequence ID" value="NZ_JBHUOG010000002.1"/>
</dbReference>
<dbReference type="Proteomes" id="UP001597479">
    <property type="component" value="Unassembled WGS sequence"/>
</dbReference>
<protein>
    <submittedName>
        <fullName evidence="1">Uncharacterized protein</fullName>
    </submittedName>
</protein>